<dbReference type="PANTHER" id="PTHR11214:SF3">
    <property type="entry name" value="BETA-1,3-GALACTOSYLTRANSFERASE 6"/>
    <property type="match status" value="1"/>
</dbReference>
<sequence length="456" mass="52812">MLKKLIKFRRSPLFICLFLIVLVSTVSKLYFGSQEEAVDKLGTVVGYFERKTILDIRRVEPELEIKEPGNETTRKPIIEPRNTSVKNDLVRVRTHKLPVIKKVAEAVRKPEGANYPASKNDTWEKRPKNFSVKKGDKKVDAIVPTLKQTINTTVGPHKTYLTDFKDSTHYDPYIQTVMDIKAGCQNASSYDAIMAVHSAPNNAAKRNMFRWLYSDYQKTSPYKIKVYFFVGQVKTFAAQSNLVAENVKYNDVIQGSFYDAYVNLTYKAIFVFKWLNEHCQGLRLLLRLDDDVFAGVHQFFDAWKSLVKTEANTIMCDAESNDKVRREGKWLVKRSQIPEDRYFFTHCLGYFVALTPDLVPKIEYSARRTTFFWIDDIFIYGFVAKKVGAKFVNIYRKMARWNKKKLVSCLQTQGRKCTILTFITKKHADFIYLQSLFQNYTNSKNKPSKPTSQLAL</sequence>
<keyword evidence="3 10" id="KW-0328">Glycosyltransferase</keyword>
<comment type="subcellular location">
    <subcellularLocation>
        <location evidence="1 10">Golgi apparatus membrane</location>
        <topology evidence="1 10">Single-pass type II membrane protein</topology>
    </subcellularLocation>
</comment>
<dbReference type="RefSeq" id="XP_055863211.1">
    <property type="nucleotide sequence ID" value="XM_056007236.1"/>
</dbReference>
<dbReference type="GO" id="GO:0016758">
    <property type="term" value="F:hexosyltransferase activity"/>
    <property type="evidence" value="ECO:0007669"/>
    <property type="project" value="InterPro"/>
</dbReference>
<evidence type="ECO:0000256" key="9">
    <source>
        <dbReference type="ARBA" id="ARBA00023136"/>
    </source>
</evidence>
<evidence type="ECO:0000256" key="5">
    <source>
        <dbReference type="ARBA" id="ARBA00022692"/>
    </source>
</evidence>
<gene>
    <name evidence="12 13 14" type="primary">LOC106075872</name>
</gene>
<keyword evidence="6" id="KW-0735">Signal-anchor</keyword>
<dbReference type="OrthoDB" id="6355886at2759"/>
<keyword evidence="5" id="KW-0812">Transmembrane</keyword>
<evidence type="ECO:0000313" key="14">
    <source>
        <dbReference type="RefSeq" id="XP_055863211.1"/>
    </source>
</evidence>
<organism evidence="11 14">
    <name type="scientific">Biomphalaria glabrata</name>
    <name type="common">Bloodfluke planorb</name>
    <name type="synonym">Freshwater snail</name>
    <dbReference type="NCBI Taxonomy" id="6526"/>
    <lineage>
        <taxon>Eukaryota</taxon>
        <taxon>Metazoa</taxon>
        <taxon>Spiralia</taxon>
        <taxon>Lophotrochozoa</taxon>
        <taxon>Mollusca</taxon>
        <taxon>Gastropoda</taxon>
        <taxon>Heterobranchia</taxon>
        <taxon>Euthyneura</taxon>
        <taxon>Panpulmonata</taxon>
        <taxon>Hygrophila</taxon>
        <taxon>Lymnaeoidea</taxon>
        <taxon>Planorbidae</taxon>
        <taxon>Biomphalaria</taxon>
    </lineage>
</organism>
<evidence type="ECO:0000256" key="4">
    <source>
        <dbReference type="ARBA" id="ARBA00022679"/>
    </source>
</evidence>
<dbReference type="Pfam" id="PF01762">
    <property type="entry name" value="Galactosyl_T"/>
    <property type="match status" value="1"/>
</dbReference>
<evidence type="ECO:0000256" key="2">
    <source>
        <dbReference type="ARBA" id="ARBA00008661"/>
    </source>
</evidence>
<dbReference type="RefSeq" id="XP_055863209.1">
    <property type="nucleotide sequence ID" value="XM_056007234.1"/>
</dbReference>
<dbReference type="InterPro" id="IPR002659">
    <property type="entry name" value="Glyco_trans_31"/>
</dbReference>
<keyword evidence="9" id="KW-0472">Membrane</keyword>
<proteinExistence type="inferred from homology"/>
<dbReference type="GeneID" id="106075872"/>
<evidence type="ECO:0000256" key="3">
    <source>
        <dbReference type="ARBA" id="ARBA00022676"/>
    </source>
</evidence>
<dbReference type="RefSeq" id="XP_055863210.1">
    <property type="nucleotide sequence ID" value="XM_056007235.1"/>
</dbReference>
<evidence type="ECO:0000256" key="6">
    <source>
        <dbReference type="ARBA" id="ARBA00022968"/>
    </source>
</evidence>
<keyword evidence="4" id="KW-0808">Transferase</keyword>
<evidence type="ECO:0000313" key="11">
    <source>
        <dbReference type="Proteomes" id="UP001165740"/>
    </source>
</evidence>
<dbReference type="GO" id="GO:0006493">
    <property type="term" value="P:protein O-linked glycosylation"/>
    <property type="evidence" value="ECO:0007669"/>
    <property type="project" value="TreeGrafter"/>
</dbReference>
<evidence type="ECO:0000313" key="12">
    <source>
        <dbReference type="RefSeq" id="XP_055863209.1"/>
    </source>
</evidence>
<keyword evidence="11" id="KW-1185">Reference proteome</keyword>
<dbReference type="EC" id="2.4.1.-" evidence="10"/>
<dbReference type="PANTHER" id="PTHR11214">
    <property type="entry name" value="BETA-1,3-N-ACETYLGLUCOSAMINYLTRANSFERASE"/>
    <property type="match status" value="1"/>
</dbReference>
<name>A0A9W2YKM1_BIOGL</name>
<keyword evidence="7" id="KW-1133">Transmembrane helix</keyword>
<evidence type="ECO:0000256" key="8">
    <source>
        <dbReference type="ARBA" id="ARBA00023034"/>
    </source>
</evidence>
<reference evidence="12 13" key="1">
    <citation type="submission" date="2025-04" db="UniProtKB">
        <authorList>
            <consortium name="RefSeq"/>
        </authorList>
    </citation>
    <scope>IDENTIFICATION</scope>
</reference>
<evidence type="ECO:0000256" key="10">
    <source>
        <dbReference type="RuleBase" id="RU363063"/>
    </source>
</evidence>
<protein>
    <recommendedName>
        <fullName evidence="10">Hexosyltransferase</fullName>
        <ecNumber evidence="10">2.4.1.-</ecNumber>
    </recommendedName>
</protein>
<dbReference type="AlphaFoldDB" id="A0A9W2YKM1"/>
<keyword evidence="8 10" id="KW-0333">Golgi apparatus</keyword>
<evidence type="ECO:0000313" key="13">
    <source>
        <dbReference type="RefSeq" id="XP_055863210.1"/>
    </source>
</evidence>
<evidence type="ECO:0000256" key="7">
    <source>
        <dbReference type="ARBA" id="ARBA00022989"/>
    </source>
</evidence>
<evidence type="ECO:0000256" key="1">
    <source>
        <dbReference type="ARBA" id="ARBA00004323"/>
    </source>
</evidence>
<accession>A0A9W2YKM1</accession>
<comment type="similarity">
    <text evidence="2 10">Belongs to the glycosyltransferase 31 family.</text>
</comment>
<dbReference type="Proteomes" id="UP001165740">
    <property type="component" value="Chromosome 12"/>
</dbReference>
<dbReference type="GO" id="GO:0000139">
    <property type="term" value="C:Golgi membrane"/>
    <property type="evidence" value="ECO:0007669"/>
    <property type="project" value="UniProtKB-SubCell"/>
</dbReference>